<dbReference type="Gene3D" id="1.10.10.10">
    <property type="entry name" value="Winged helix-like DNA-binding domain superfamily/Winged helix DNA-binding domain"/>
    <property type="match status" value="1"/>
</dbReference>
<dbReference type="AlphaFoldDB" id="A0ABD3J1D1"/>
<feature type="domain" description="Disease resistance protein winged helix" evidence="6">
    <location>
        <begin position="425"/>
        <end position="503"/>
    </location>
</feature>
<name>A0ABD3J1D1_EUCGL</name>
<sequence>MAASDTRSCMMVAGAAAQIVLQKLDMLLPNPVCVDCFPMQARAEDAKKKLTTIQDFISTQYGTSKTTEWLGRLLQALYYAEEFIDKFHLREARERHEALRMAARPLAALVSKCRLWRDLSMLVKKMDELCDEKFLKEEAEGKRIKEPAICSSSASVPWQGKKLARLTSFWDGQVPTNFLCRQDKKKEIMSRIKIKSGWTEWTSIWGEQGTGKTFLARWVYSQAKYMGYEWRNWVYVSGSSDKREILLKILKQAKKVARDVKDMDIKEIMIMLRQELTEKKKFLIVLDDVRPSDEQLVRVLVISIPLFSEGHIITTTQDGKIASLTDTSAKKPIRLENLDNGESERMLAWKLHGLNDSGRLSKEKDILNKCRGLPLRISLLGGFLSNAGEQERTALAEEGSRLDILQLSCHKLPVHLKPCFIYMALFPVELPIPTRRLVRLWLAEGLLDSRCYDRERERTRQPEDVGETFILELADRNVIDVVSWRPDGSPKACQMLTSLYDMIHPIAMSMGFLHIHDTSKSKDRNNRDPTSQQQQLLAQLRERTKIRWLAEHPNIATDNRGSSYSDFNLSHVRSFLSFNLRRGVLTKDISTLLRKMTCETNYSLLRVLDLEGVYKPSLQGVLHKLVLLRYLGLRSTVLDSLPSTVSDLQYLETLDIKHTNITSLPSSLWKVRNLRHLHLNWFYIDLKNILKACSNNVNALTQLQTLSGLVIGEVKETSGLENSLTTLTTLKLFLQHSDNGTSGAAGKTIAHWISFRLTNLQSLTFGVIQEAKPVEVAIKVDQPAEEAEPVEEAEPAKEATKVSEPAKEAEPAPEVVEPAKEEVEPTKEATKVSKPEKEDKKEAKKEAKPVTSQIGPIPELSLAGKHHELLELYLLGQLNKPIWTQLLPISLRVLTLSGSKVEIDMMPQLGGLLKQLRTFRLLANSFLGSRLRFAKDGFPSLMILKIWKLPRLKKVIIERGAMLHLKELEFRHLNVKTKVEGIKVCEELENICVVFKKGARDFVDHLNSEKKETQNLCEIEETEADELTNDDKSP</sequence>
<dbReference type="InterPro" id="IPR055414">
    <property type="entry name" value="LRR_R13L4/SHOC2-like"/>
</dbReference>
<evidence type="ECO:0000256" key="3">
    <source>
        <dbReference type="SAM" id="Coils"/>
    </source>
</evidence>
<evidence type="ECO:0000256" key="1">
    <source>
        <dbReference type="ARBA" id="ARBA00022737"/>
    </source>
</evidence>
<comment type="caution">
    <text evidence="8">The sequence shown here is derived from an EMBL/GenBank/DDBJ whole genome shotgun (WGS) entry which is preliminary data.</text>
</comment>
<dbReference type="EMBL" id="JBJKBG010000010">
    <property type="protein sequence ID" value="KAL3720478.1"/>
    <property type="molecule type" value="Genomic_DNA"/>
</dbReference>
<feature type="coiled-coil region" evidence="3">
    <location>
        <begin position="1003"/>
        <end position="1030"/>
    </location>
</feature>
<accession>A0ABD3J1D1</accession>
<dbReference type="Gene3D" id="3.80.10.10">
    <property type="entry name" value="Ribonuclease Inhibitor"/>
    <property type="match status" value="1"/>
</dbReference>
<evidence type="ECO:0000259" key="6">
    <source>
        <dbReference type="Pfam" id="PF23559"/>
    </source>
</evidence>
<dbReference type="Gene3D" id="3.40.50.300">
    <property type="entry name" value="P-loop containing nucleotide triphosphate hydrolases"/>
    <property type="match status" value="1"/>
</dbReference>
<keyword evidence="1" id="KW-0677">Repeat</keyword>
<dbReference type="InterPro" id="IPR002182">
    <property type="entry name" value="NB-ARC"/>
</dbReference>
<dbReference type="InterPro" id="IPR058922">
    <property type="entry name" value="WHD_DRP"/>
</dbReference>
<keyword evidence="3" id="KW-0175">Coiled coil</keyword>
<reference evidence="8 9" key="1">
    <citation type="submission" date="2024-11" db="EMBL/GenBank/DDBJ databases">
        <title>Chromosome-level genome assembly of Eucalyptus globulus Labill. provides insights into its genome evolution.</title>
        <authorList>
            <person name="Li X."/>
        </authorList>
    </citation>
    <scope>NUCLEOTIDE SEQUENCE [LARGE SCALE GENOMIC DNA]</scope>
    <source>
        <strain evidence="8">CL2024</strain>
        <tissue evidence="8">Fresh tender leaves</tissue>
    </source>
</reference>
<keyword evidence="9" id="KW-1185">Reference proteome</keyword>
<dbReference type="Pfam" id="PF00931">
    <property type="entry name" value="NB-ARC"/>
    <property type="match status" value="1"/>
</dbReference>
<evidence type="ECO:0008006" key="10">
    <source>
        <dbReference type="Google" id="ProtNLM"/>
    </source>
</evidence>
<dbReference type="PANTHER" id="PTHR23155">
    <property type="entry name" value="DISEASE RESISTANCE PROTEIN RP"/>
    <property type="match status" value="1"/>
</dbReference>
<evidence type="ECO:0000259" key="7">
    <source>
        <dbReference type="Pfam" id="PF23598"/>
    </source>
</evidence>
<dbReference type="InterPro" id="IPR027417">
    <property type="entry name" value="P-loop_NTPase"/>
</dbReference>
<feature type="domain" description="Disease resistance R13L4/SHOC-2-like LRR" evidence="7">
    <location>
        <begin position="597"/>
        <end position="765"/>
    </location>
</feature>
<dbReference type="SUPFAM" id="SSF52540">
    <property type="entry name" value="P-loop containing nucleoside triphosphate hydrolases"/>
    <property type="match status" value="1"/>
</dbReference>
<dbReference type="InterPro" id="IPR036388">
    <property type="entry name" value="WH-like_DNA-bd_sf"/>
</dbReference>
<keyword evidence="2" id="KW-0611">Plant defense</keyword>
<dbReference type="Pfam" id="PF23598">
    <property type="entry name" value="LRR_14"/>
    <property type="match status" value="1"/>
</dbReference>
<evidence type="ECO:0000313" key="8">
    <source>
        <dbReference type="EMBL" id="KAL3720478.1"/>
    </source>
</evidence>
<feature type="domain" description="NB-ARC" evidence="5">
    <location>
        <begin position="183"/>
        <end position="347"/>
    </location>
</feature>
<feature type="region of interest" description="Disordered" evidence="4">
    <location>
        <begin position="783"/>
        <end position="852"/>
    </location>
</feature>
<evidence type="ECO:0000256" key="2">
    <source>
        <dbReference type="ARBA" id="ARBA00022821"/>
    </source>
</evidence>
<protein>
    <recommendedName>
        <fullName evidence="10">NB-ARC domain-containing protein</fullName>
    </recommendedName>
</protein>
<dbReference type="GO" id="GO:0051707">
    <property type="term" value="P:response to other organism"/>
    <property type="evidence" value="ECO:0007669"/>
    <property type="project" value="UniProtKB-ARBA"/>
</dbReference>
<dbReference type="Proteomes" id="UP001634007">
    <property type="component" value="Unassembled WGS sequence"/>
</dbReference>
<dbReference type="Pfam" id="PF23559">
    <property type="entry name" value="WHD_DRP"/>
    <property type="match status" value="1"/>
</dbReference>
<proteinExistence type="predicted"/>
<feature type="compositionally biased region" description="Acidic residues" evidence="4">
    <location>
        <begin position="783"/>
        <end position="793"/>
    </location>
</feature>
<dbReference type="InterPro" id="IPR044974">
    <property type="entry name" value="Disease_R_plants"/>
</dbReference>
<feature type="compositionally biased region" description="Basic and acidic residues" evidence="4">
    <location>
        <begin position="817"/>
        <end position="848"/>
    </location>
</feature>
<evidence type="ECO:0000259" key="5">
    <source>
        <dbReference type="Pfam" id="PF00931"/>
    </source>
</evidence>
<organism evidence="8 9">
    <name type="scientific">Eucalyptus globulus</name>
    <name type="common">Tasmanian blue gum</name>
    <dbReference type="NCBI Taxonomy" id="34317"/>
    <lineage>
        <taxon>Eukaryota</taxon>
        <taxon>Viridiplantae</taxon>
        <taxon>Streptophyta</taxon>
        <taxon>Embryophyta</taxon>
        <taxon>Tracheophyta</taxon>
        <taxon>Spermatophyta</taxon>
        <taxon>Magnoliopsida</taxon>
        <taxon>eudicotyledons</taxon>
        <taxon>Gunneridae</taxon>
        <taxon>Pentapetalae</taxon>
        <taxon>rosids</taxon>
        <taxon>malvids</taxon>
        <taxon>Myrtales</taxon>
        <taxon>Myrtaceae</taxon>
        <taxon>Myrtoideae</taxon>
        <taxon>Eucalypteae</taxon>
        <taxon>Eucalyptus</taxon>
    </lineage>
</organism>
<dbReference type="SUPFAM" id="SSF52058">
    <property type="entry name" value="L domain-like"/>
    <property type="match status" value="1"/>
</dbReference>
<dbReference type="PRINTS" id="PR00364">
    <property type="entry name" value="DISEASERSIST"/>
</dbReference>
<dbReference type="PANTHER" id="PTHR23155:SF955">
    <property type="entry name" value="AAA+ ATPASE DOMAIN-CONTAINING PROTEIN"/>
    <property type="match status" value="1"/>
</dbReference>
<evidence type="ECO:0000313" key="9">
    <source>
        <dbReference type="Proteomes" id="UP001634007"/>
    </source>
</evidence>
<gene>
    <name evidence="8" type="ORF">ACJRO7_005316</name>
</gene>
<dbReference type="GO" id="GO:0006952">
    <property type="term" value="P:defense response"/>
    <property type="evidence" value="ECO:0007669"/>
    <property type="project" value="UniProtKB-KW"/>
</dbReference>
<dbReference type="InterPro" id="IPR032675">
    <property type="entry name" value="LRR_dom_sf"/>
</dbReference>
<feature type="compositionally biased region" description="Basic and acidic residues" evidence="4">
    <location>
        <begin position="794"/>
        <end position="810"/>
    </location>
</feature>
<evidence type="ECO:0000256" key="4">
    <source>
        <dbReference type="SAM" id="MobiDB-lite"/>
    </source>
</evidence>